<feature type="transmembrane region" description="Helical" evidence="20">
    <location>
        <begin position="468"/>
        <end position="490"/>
    </location>
</feature>
<keyword evidence="15" id="KW-0968">Cytoplasmic vesicle</keyword>
<keyword evidence="23" id="KW-1185">Reference proteome</keyword>
<feature type="region of interest" description="Disordered" evidence="21">
    <location>
        <begin position="164"/>
        <end position="189"/>
    </location>
</feature>
<evidence type="ECO:0000256" key="4">
    <source>
        <dbReference type="ARBA" id="ARBA00004653"/>
    </source>
</evidence>
<feature type="compositionally biased region" description="Acidic residues" evidence="21">
    <location>
        <begin position="63"/>
        <end position="73"/>
    </location>
</feature>
<dbReference type="Pfam" id="PF04109">
    <property type="entry name" value="ATG9"/>
    <property type="match status" value="1"/>
</dbReference>
<comment type="similarity">
    <text evidence="5 20">Belongs to the ATG9 family.</text>
</comment>
<dbReference type="GO" id="GO:0061709">
    <property type="term" value="P:reticulophagy"/>
    <property type="evidence" value="ECO:0007669"/>
    <property type="project" value="TreeGrafter"/>
</dbReference>
<keyword evidence="8" id="KW-0597">Phosphoprotein</keyword>
<evidence type="ECO:0000256" key="18">
    <source>
        <dbReference type="ARBA" id="ARBA00024621"/>
    </source>
</evidence>
<dbReference type="OrthoDB" id="2020634at2759"/>
<comment type="caution">
    <text evidence="22">The sequence shown here is derived from an EMBL/GenBank/DDBJ whole genome shotgun (WGS) entry which is preliminary data.</text>
</comment>
<evidence type="ECO:0000256" key="6">
    <source>
        <dbReference type="ARBA" id="ARBA00018074"/>
    </source>
</evidence>
<protein>
    <recommendedName>
        <fullName evidence="6 20">Autophagy-related protein 9</fullName>
    </recommendedName>
</protein>
<comment type="caution">
    <text evidence="20">Lacks conserved residue(s) required for the propagation of feature annotation.</text>
</comment>
<evidence type="ECO:0000256" key="5">
    <source>
        <dbReference type="ARBA" id="ARBA00006185"/>
    </source>
</evidence>
<comment type="subcellular location">
    <subcellularLocation>
        <location evidence="1">Cytoplasmic vesicle membrane</location>
        <topology evidence="1">Multi-pass membrane protein</topology>
    </subcellularLocation>
    <subcellularLocation>
        <location evidence="2">Endoplasmic reticulum membrane</location>
        <topology evidence="2">Multi-pass membrane protein</topology>
    </subcellularLocation>
    <subcellularLocation>
        <location evidence="4">Golgi apparatus membrane</location>
        <topology evidence="4">Multi-pass membrane protein</topology>
    </subcellularLocation>
    <subcellularLocation>
        <location evidence="3 20">Preautophagosomal structure membrane</location>
        <topology evidence="3 20">Multi-pass membrane protein</topology>
    </subcellularLocation>
</comment>
<dbReference type="GO" id="GO:0005776">
    <property type="term" value="C:autophagosome"/>
    <property type="evidence" value="ECO:0007669"/>
    <property type="project" value="TreeGrafter"/>
</dbReference>
<keyword evidence="14 20" id="KW-0472">Membrane</keyword>
<feature type="compositionally biased region" description="Acidic residues" evidence="21">
    <location>
        <begin position="863"/>
        <end position="872"/>
    </location>
</feature>
<dbReference type="GO" id="GO:0030659">
    <property type="term" value="C:cytoplasmic vesicle membrane"/>
    <property type="evidence" value="ECO:0007669"/>
    <property type="project" value="UniProtKB-SubCell"/>
</dbReference>
<keyword evidence="11 20" id="KW-0072">Autophagy</keyword>
<feature type="compositionally biased region" description="Basic and acidic residues" evidence="21">
    <location>
        <begin position="104"/>
        <end position="130"/>
    </location>
</feature>
<dbReference type="PANTHER" id="PTHR13038:SF10">
    <property type="entry name" value="AUTOPHAGY-RELATED PROTEIN 9"/>
    <property type="match status" value="1"/>
</dbReference>
<reference evidence="22" key="1">
    <citation type="journal article" date="2021" name="Open Biol.">
        <title>Shared evolutionary footprints suggest mitochondrial oxidative damage underlies multiple complex I losses in fungi.</title>
        <authorList>
            <person name="Schikora-Tamarit M.A."/>
            <person name="Marcet-Houben M."/>
            <person name="Nosek J."/>
            <person name="Gabaldon T."/>
        </authorList>
    </citation>
    <scope>NUCLEOTIDE SEQUENCE</scope>
    <source>
        <strain evidence="22">CBS6075</strain>
    </source>
</reference>
<keyword evidence="13 20" id="KW-0445">Lipid transport</keyword>
<feature type="region of interest" description="Disordered" evidence="21">
    <location>
        <begin position="845"/>
        <end position="873"/>
    </location>
</feature>
<dbReference type="GeneID" id="70232299"/>
<comment type="catalytic activity">
    <reaction evidence="19">
        <text>a 1,2-diacyl-sn-glycero-3-phosphocholine(in) = a 1,2-diacyl-sn-glycero-3-phosphocholine(out)</text>
        <dbReference type="Rhea" id="RHEA:38571"/>
        <dbReference type="ChEBI" id="CHEBI:57643"/>
    </reaction>
</comment>
<dbReference type="InterPro" id="IPR007241">
    <property type="entry name" value="Autophagy-rel_prot_9"/>
</dbReference>
<feature type="compositionally biased region" description="Polar residues" evidence="21">
    <location>
        <begin position="49"/>
        <end position="58"/>
    </location>
</feature>
<evidence type="ECO:0000256" key="12">
    <source>
        <dbReference type="ARBA" id="ARBA00023034"/>
    </source>
</evidence>
<evidence type="ECO:0000256" key="3">
    <source>
        <dbReference type="ARBA" id="ARBA00004511"/>
    </source>
</evidence>
<dbReference type="GO" id="GO:0006869">
    <property type="term" value="P:lipid transport"/>
    <property type="evidence" value="ECO:0007669"/>
    <property type="project" value="UniProtKB-KW"/>
</dbReference>
<dbReference type="Proteomes" id="UP000769157">
    <property type="component" value="Unassembled WGS sequence"/>
</dbReference>
<dbReference type="EMBL" id="JAEUBE010000055">
    <property type="protein sequence ID" value="KAH3671627.1"/>
    <property type="molecule type" value="Genomic_DNA"/>
</dbReference>
<evidence type="ECO:0000256" key="20">
    <source>
        <dbReference type="RuleBase" id="RU364027"/>
    </source>
</evidence>
<name>A0A9P8PGH8_9ASCO</name>
<evidence type="ECO:0000256" key="10">
    <source>
        <dbReference type="ARBA" id="ARBA00022989"/>
    </source>
</evidence>
<evidence type="ECO:0000256" key="15">
    <source>
        <dbReference type="ARBA" id="ARBA00023329"/>
    </source>
</evidence>
<sequence>MGDLNKHTFLSRVFGSASNPLLNDDNNDIEFSINQLQDTLEEQEVESPQRVSQALNVHSENESSSDTESESNDDLLYDQKRELYQQVESEFHQDDFDTVPESLMMERRRPHEPSKTGTTDRKSLSPHERSATPNLSQWGEVAKGLASKTIDTIPKSIPKGISFQLPNTTSSRLPPPPLMSRREASVDSEPEMVRNINEQRQLRGRLGLLSPMERALWLWSNVSNLDTFLEDVYTYYVGNGYRCIVLSRISDLLVIVFVVWITSFMGNCVDYNKLMNGNATRYADVAVAQCYSKISFSQKLFYFVLFVILLFRIKSYYHHFKDLREIKNFYNLLLGVSDEELQTISWSTIVKKIMILRDQNTNALISGNQNLKNGDDLKSKKRLSAHDIANRLMRKENYMIAIFNRNILTPALTIPFINHHFLTKTLEWNLKLCIFDFVFNSNGQLKQAVLSEHKRLALSTELRKRFRLAGILSIFLTPFLVIYFLLYFFLKFFYDIKTNPSLMGSRQYSPYARWKLREFNELPHLFTKRLKMSREGATQYINQFPKEATNVVLNFIAFVTGSLVTILVILTVLGHENFLNFELSEGRTVLFYISTLGAIFTICKGSVSENDTVFDPEASLRYVAQFTHYLPKSWNGRFHTEEVKNEFCNLFNLRLVLVFKEITSLIMLPYILYCRMPEVSEKVIDFFREFSVHVDGLGYVCTFAMFSFDNKDKPVRDHTAAGANEDLNNDFYNASDDKMVKSYLHFLESYGNEPVRHTSRNPMAARGKRPMNKSLLRSAVMNNSTMDRTTGATSVRYPPQFRSTGLAESMYGKRQNNDLMEDTTAGLSTDTKTYLQNLNNSTLLGGSFQQGYPEDVVHRPDEDHSDDDDDEAGVLGLINQIYKHKEGVK</sequence>
<feature type="region of interest" description="Disordered" evidence="21">
    <location>
        <begin position="41"/>
        <end position="73"/>
    </location>
</feature>
<dbReference type="GO" id="GO:0000422">
    <property type="term" value="P:autophagy of mitochondrion"/>
    <property type="evidence" value="ECO:0007669"/>
    <property type="project" value="TreeGrafter"/>
</dbReference>
<evidence type="ECO:0000256" key="14">
    <source>
        <dbReference type="ARBA" id="ARBA00023136"/>
    </source>
</evidence>
<evidence type="ECO:0000313" key="22">
    <source>
        <dbReference type="EMBL" id="KAH3671627.1"/>
    </source>
</evidence>
<feature type="region of interest" description="Disordered" evidence="21">
    <location>
        <begin position="90"/>
        <end position="135"/>
    </location>
</feature>
<proteinExistence type="inferred from homology"/>
<evidence type="ECO:0000256" key="7">
    <source>
        <dbReference type="ARBA" id="ARBA00022448"/>
    </source>
</evidence>
<evidence type="ECO:0000313" key="23">
    <source>
        <dbReference type="Proteomes" id="UP000769157"/>
    </source>
</evidence>
<dbReference type="GO" id="GO:0034497">
    <property type="term" value="P:protein localization to phagophore assembly site"/>
    <property type="evidence" value="ECO:0007669"/>
    <property type="project" value="TreeGrafter"/>
</dbReference>
<evidence type="ECO:0000256" key="1">
    <source>
        <dbReference type="ARBA" id="ARBA00004439"/>
    </source>
</evidence>
<keyword evidence="10 20" id="KW-1133">Transmembrane helix</keyword>
<dbReference type="PANTHER" id="PTHR13038">
    <property type="entry name" value="APG9 AUTOPHAGY 9"/>
    <property type="match status" value="1"/>
</dbReference>
<comment type="catalytic activity">
    <reaction evidence="18">
        <text>a 1,2-diacyl-sn-glycero-3-phospho-(1D-myo-inositol-3-phosphate)(in) = a 1,2-diacyl-sn-glycero-3-phospho-(1D-myo-inositol-3-phosphate)(out)</text>
        <dbReference type="Rhea" id="RHEA:67920"/>
        <dbReference type="ChEBI" id="CHEBI:58088"/>
    </reaction>
</comment>
<evidence type="ECO:0000256" key="9">
    <source>
        <dbReference type="ARBA" id="ARBA00022692"/>
    </source>
</evidence>
<dbReference type="GO" id="GO:0000139">
    <property type="term" value="C:Golgi membrane"/>
    <property type="evidence" value="ECO:0007669"/>
    <property type="project" value="UniProtKB-SubCell"/>
</dbReference>
<dbReference type="RefSeq" id="XP_046064803.1">
    <property type="nucleotide sequence ID" value="XM_046204294.1"/>
</dbReference>
<evidence type="ECO:0000256" key="11">
    <source>
        <dbReference type="ARBA" id="ARBA00023006"/>
    </source>
</evidence>
<dbReference type="AlphaFoldDB" id="A0A9P8PGH8"/>
<keyword evidence="9 20" id="KW-0812">Transmembrane</keyword>
<comment type="function">
    <text evidence="20">Phospholipid scramblase involved in autophagy. Cycles between the preautophagosomal structure/phagophore assembly site (PAS) and the cytoplasmic vesicle pool and supplies membrane for the growing autophagosome. Lipid scramblase activity plays a key role in preautophagosomal structure/phagophore assembly by distributing the phospholipids that arrive through ATG2 from the cytoplasmic to the luminal leaflet of the bilayer, thereby driving autophagosomal membrane expansion.</text>
</comment>
<keyword evidence="12" id="KW-0333">Golgi apparatus</keyword>
<accession>A0A9P8PGH8</accession>
<reference evidence="22" key="2">
    <citation type="submission" date="2021-01" db="EMBL/GenBank/DDBJ databases">
        <authorList>
            <person name="Schikora-Tamarit M.A."/>
        </authorList>
    </citation>
    <scope>NUCLEOTIDE SEQUENCE</scope>
    <source>
        <strain evidence="22">CBS6075</strain>
    </source>
</reference>
<keyword evidence="7 20" id="KW-0813">Transport</keyword>
<evidence type="ECO:0000256" key="13">
    <source>
        <dbReference type="ARBA" id="ARBA00023055"/>
    </source>
</evidence>
<comment type="catalytic activity">
    <reaction evidence="16">
        <text>a 1,2-diacyl-sn-glycero-3-phospho-L-serine(in) = a 1,2-diacyl-sn-glycero-3-phospho-L-serine(out)</text>
        <dbReference type="Rhea" id="RHEA:38663"/>
        <dbReference type="ChEBI" id="CHEBI:57262"/>
    </reaction>
</comment>
<dbReference type="GO" id="GO:0034727">
    <property type="term" value="P:piecemeal microautophagy of the nucleus"/>
    <property type="evidence" value="ECO:0007669"/>
    <property type="project" value="TreeGrafter"/>
</dbReference>
<dbReference type="GO" id="GO:0034045">
    <property type="term" value="C:phagophore assembly site membrane"/>
    <property type="evidence" value="ECO:0007669"/>
    <property type="project" value="UniProtKB-SubCell"/>
</dbReference>
<evidence type="ECO:0000256" key="16">
    <source>
        <dbReference type="ARBA" id="ARBA00024479"/>
    </source>
</evidence>
<evidence type="ECO:0000256" key="21">
    <source>
        <dbReference type="SAM" id="MobiDB-lite"/>
    </source>
</evidence>
<gene>
    <name evidence="22" type="ORF">OGAPHI_000331</name>
</gene>
<comment type="catalytic activity">
    <reaction evidence="17">
        <text>a 1,2-diacyl-sn-glycero-3-phosphoethanolamine(in) = a 1,2-diacyl-sn-glycero-3-phosphoethanolamine(out)</text>
        <dbReference type="Rhea" id="RHEA:38895"/>
        <dbReference type="ChEBI" id="CHEBI:64612"/>
    </reaction>
</comment>
<feature type="transmembrane region" description="Helical" evidence="20">
    <location>
        <begin position="551"/>
        <end position="573"/>
    </location>
</feature>
<evidence type="ECO:0000256" key="17">
    <source>
        <dbReference type="ARBA" id="ARBA00024615"/>
    </source>
</evidence>
<evidence type="ECO:0000256" key="19">
    <source>
        <dbReference type="ARBA" id="ARBA00024631"/>
    </source>
</evidence>
<evidence type="ECO:0000256" key="2">
    <source>
        <dbReference type="ARBA" id="ARBA00004477"/>
    </source>
</evidence>
<dbReference type="GO" id="GO:0005789">
    <property type="term" value="C:endoplasmic reticulum membrane"/>
    <property type="evidence" value="ECO:0007669"/>
    <property type="project" value="UniProtKB-SubCell"/>
</dbReference>
<evidence type="ECO:0000256" key="8">
    <source>
        <dbReference type="ARBA" id="ARBA00022553"/>
    </source>
</evidence>
<feature type="transmembrane region" description="Helical" evidence="20">
    <location>
        <begin position="300"/>
        <end position="317"/>
    </location>
</feature>
<organism evidence="22 23">
    <name type="scientific">Ogataea philodendri</name>
    <dbReference type="NCBI Taxonomy" id="1378263"/>
    <lineage>
        <taxon>Eukaryota</taxon>
        <taxon>Fungi</taxon>
        <taxon>Dikarya</taxon>
        <taxon>Ascomycota</taxon>
        <taxon>Saccharomycotina</taxon>
        <taxon>Pichiomycetes</taxon>
        <taxon>Pichiales</taxon>
        <taxon>Pichiaceae</taxon>
        <taxon>Ogataea</taxon>
    </lineage>
</organism>